<reference evidence="2" key="1">
    <citation type="submission" date="2013-06" db="EMBL/GenBank/DDBJ databases">
        <title>Complete Genome Sequence of Hyperthermophilic Palaeococcus pacificus DY20341T, Isolated from a Deep-Sea Hydrothermal Sediments.</title>
        <authorList>
            <person name="Zeng X."/>
            <person name="Shao Z."/>
        </authorList>
    </citation>
    <scope>NUCLEOTIDE SEQUENCE [LARGE SCALE GENOMIC DNA]</scope>
    <source>
        <strain evidence="2">DY20341</strain>
    </source>
</reference>
<dbReference type="Pfam" id="PF20565">
    <property type="entry name" value="DUF6775"/>
    <property type="match status" value="2"/>
</dbReference>
<keyword evidence="2" id="KW-1185">Reference proteome</keyword>
<evidence type="ECO:0000313" key="2">
    <source>
        <dbReference type="Proteomes" id="UP000027981"/>
    </source>
</evidence>
<dbReference type="KEGG" id="ppac:PAP_08775"/>
<sequence>MKIYIEDSLWDSFSFFEEIRKFFKFSVEFSPYKFRDPYFLAYIRVRNPNKKEFYEPFPVEVENEKKGLIKGVIYDGVELLKYFSRDVDISEPTVLITNRLIATFGEDGRYHLRMIVMGPAAIISLKGVLYAPAKFPQYYMMHSFGFDEKIDVKVDKVLKMLLLQFYAYFKHEEIFCENRECMLHNCHTTEEIKKVKGLCEKHKEMLGDVVNLSALTV</sequence>
<proteinExistence type="predicted"/>
<dbReference type="AlphaFoldDB" id="A0A075LTU9"/>
<dbReference type="Proteomes" id="UP000027981">
    <property type="component" value="Chromosome"/>
</dbReference>
<dbReference type="EMBL" id="CP006019">
    <property type="protein sequence ID" value="AIF70135.1"/>
    <property type="molecule type" value="Genomic_DNA"/>
</dbReference>
<accession>A0A075LTU9</accession>
<reference evidence="1 2" key="2">
    <citation type="journal article" date="2015" name="Genome Announc.">
        <title>Complete Genome Sequence of Hyperthermophilic Piezophilic Archaeon Palaeococcus pacificus DY20341T, Isolated from Deep-Sea Hydrothermal Sediments.</title>
        <authorList>
            <person name="Zeng X."/>
            <person name="Jebbar M."/>
            <person name="Shao Z."/>
        </authorList>
    </citation>
    <scope>NUCLEOTIDE SEQUENCE [LARGE SCALE GENOMIC DNA]</scope>
    <source>
        <strain evidence="1 2">DY20341</strain>
    </source>
</reference>
<dbReference type="RefSeq" id="WP_048165617.1">
    <property type="nucleotide sequence ID" value="NZ_CP006019.1"/>
</dbReference>
<dbReference type="STRING" id="1343739.PAP_08775"/>
<gene>
    <name evidence="1" type="ORF">PAP_08775</name>
</gene>
<evidence type="ECO:0000313" key="1">
    <source>
        <dbReference type="EMBL" id="AIF70135.1"/>
    </source>
</evidence>
<name>A0A075LTU9_9EURY</name>
<dbReference type="HOGENOM" id="CLU_1269970_0_0_2"/>
<organism evidence="1 2">
    <name type="scientific">Palaeococcus pacificus DY20341</name>
    <dbReference type="NCBI Taxonomy" id="1343739"/>
    <lineage>
        <taxon>Archaea</taxon>
        <taxon>Methanobacteriati</taxon>
        <taxon>Methanobacteriota</taxon>
        <taxon>Thermococci</taxon>
        <taxon>Thermococcales</taxon>
        <taxon>Thermococcaceae</taxon>
        <taxon>Palaeococcus</taxon>
    </lineage>
</organism>
<protein>
    <submittedName>
        <fullName evidence="1">Uncharacterized protein</fullName>
    </submittedName>
</protein>
<dbReference type="eggNOG" id="arCOG04668">
    <property type="taxonomic scope" value="Archaea"/>
</dbReference>
<dbReference type="InterPro" id="IPR046666">
    <property type="entry name" value="DUF6775"/>
</dbReference>
<dbReference type="GeneID" id="24842852"/>
<dbReference type="OrthoDB" id="303724at2157"/>